<feature type="compositionally biased region" description="Low complexity" evidence="1">
    <location>
        <begin position="235"/>
        <end position="246"/>
    </location>
</feature>
<reference evidence="2" key="1">
    <citation type="submission" date="2020-11" db="EMBL/GenBank/DDBJ databases">
        <title>Chlorella ohadii genome sequencing and assembly.</title>
        <authorList>
            <person name="Murik O."/>
            <person name="Treves H."/>
            <person name="Kedem I."/>
            <person name="Shotland Y."/>
            <person name="Kaplan A."/>
        </authorList>
    </citation>
    <scope>NUCLEOTIDE SEQUENCE</scope>
    <source>
        <strain evidence="2">1</strain>
    </source>
</reference>
<feature type="region of interest" description="Disordered" evidence="1">
    <location>
        <begin position="198"/>
        <end position="246"/>
    </location>
</feature>
<evidence type="ECO:0000313" key="2">
    <source>
        <dbReference type="EMBL" id="KAI7839322.1"/>
    </source>
</evidence>
<evidence type="ECO:0000256" key="1">
    <source>
        <dbReference type="SAM" id="MobiDB-lite"/>
    </source>
</evidence>
<dbReference type="Proteomes" id="UP001205105">
    <property type="component" value="Unassembled WGS sequence"/>
</dbReference>
<keyword evidence="3" id="KW-1185">Reference proteome</keyword>
<organism evidence="2 3">
    <name type="scientific">Chlorella ohadii</name>
    <dbReference type="NCBI Taxonomy" id="2649997"/>
    <lineage>
        <taxon>Eukaryota</taxon>
        <taxon>Viridiplantae</taxon>
        <taxon>Chlorophyta</taxon>
        <taxon>core chlorophytes</taxon>
        <taxon>Trebouxiophyceae</taxon>
        <taxon>Chlorellales</taxon>
        <taxon>Chlorellaceae</taxon>
        <taxon>Chlorella clade</taxon>
        <taxon>Chlorella</taxon>
    </lineage>
</organism>
<accession>A0AAD5DKJ1</accession>
<proteinExistence type="predicted"/>
<sequence>MLQHLQRVFYSQGYDPCPSGVTLPGRRILAVQSAERRLIIAAVDGPSAAAEIVPLLSMMYAAGHAAADRAVAVAVVEDGAAEGGGFGEAAGKLGAAIALVEGHGKAAVIVVSGATAVDAALTPEAIHAALAHALPEDAAVVCEPGMPAGLHCSGDHAGMAVDQGTYYNPDHRRWDVTLAGRHQESLVAAAAAAAAAGQGEEKQQLQTARGRLPFGDITNGQVVESDDDGDEEQPSPRAARPPASRR</sequence>
<protein>
    <submittedName>
        <fullName evidence="2">Uncharacterized protein</fullName>
    </submittedName>
</protein>
<gene>
    <name evidence="2" type="ORF">COHA_006913</name>
</gene>
<comment type="caution">
    <text evidence="2">The sequence shown here is derived from an EMBL/GenBank/DDBJ whole genome shotgun (WGS) entry which is preliminary data.</text>
</comment>
<evidence type="ECO:0000313" key="3">
    <source>
        <dbReference type="Proteomes" id="UP001205105"/>
    </source>
</evidence>
<dbReference type="EMBL" id="JADXDR010000103">
    <property type="protein sequence ID" value="KAI7839322.1"/>
    <property type="molecule type" value="Genomic_DNA"/>
</dbReference>
<dbReference type="AlphaFoldDB" id="A0AAD5DKJ1"/>
<name>A0AAD5DKJ1_9CHLO</name>
<feature type="compositionally biased region" description="Acidic residues" evidence="1">
    <location>
        <begin position="224"/>
        <end position="233"/>
    </location>
</feature>